<sequence>MADERARPELPPVIARMWGREPASRRGPKPSLDLARITAAAVEIADAEGLGAVSMNSVAARLGVAPMSLYRYVGSKDELLLAMLDAVSGEPPALGDLSRREYLYVWTKANADVLVARPWALGIAHTGARMGPPMGPRGLRWLDHLLRALADTPLSEGEKIGIATTLSVYALSQASLITALAPAGSVGSHLPASSTLYGELLAELVDEESYPALTRAVDSRAFVAGSAEWYDRETDFRFGLDLLLDGIDALIARRTGTADTRP</sequence>
<evidence type="ECO:0000313" key="7">
    <source>
        <dbReference type="Proteomes" id="UP000005087"/>
    </source>
</evidence>
<evidence type="ECO:0000256" key="3">
    <source>
        <dbReference type="ARBA" id="ARBA00023163"/>
    </source>
</evidence>
<dbReference type="InterPro" id="IPR001647">
    <property type="entry name" value="HTH_TetR"/>
</dbReference>
<dbReference type="STRING" id="928724.SacglDRAFT_00086"/>
<organism evidence="6 7">
    <name type="scientific">Saccharomonospora glauca K62</name>
    <dbReference type="NCBI Taxonomy" id="928724"/>
    <lineage>
        <taxon>Bacteria</taxon>
        <taxon>Bacillati</taxon>
        <taxon>Actinomycetota</taxon>
        <taxon>Actinomycetes</taxon>
        <taxon>Pseudonocardiales</taxon>
        <taxon>Pseudonocardiaceae</taxon>
        <taxon>Saccharomonospora</taxon>
    </lineage>
</organism>
<name>I1CWH7_9PSEU</name>
<dbReference type="Gene3D" id="1.10.357.10">
    <property type="entry name" value="Tetracycline Repressor, domain 2"/>
    <property type="match status" value="1"/>
</dbReference>
<evidence type="ECO:0000256" key="2">
    <source>
        <dbReference type="ARBA" id="ARBA00023125"/>
    </source>
</evidence>
<gene>
    <name evidence="6" type="ORF">SacglDRAFT_00086</name>
</gene>
<dbReference type="GO" id="GO:0003700">
    <property type="term" value="F:DNA-binding transcription factor activity"/>
    <property type="evidence" value="ECO:0007669"/>
    <property type="project" value="TreeGrafter"/>
</dbReference>
<evidence type="ECO:0000256" key="1">
    <source>
        <dbReference type="ARBA" id="ARBA00023015"/>
    </source>
</evidence>
<keyword evidence="3" id="KW-0804">Transcription</keyword>
<keyword evidence="2 4" id="KW-0238">DNA-binding</keyword>
<dbReference type="PROSITE" id="PS50977">
    <property type="entry name" value="HTH_TETR_2"/>
    <property type="match status" value="1"/>
</dbReference>
<keyword evidence="1" id="KW-0805">Transcription regulation</keyword>
<dbReference type="PANTHER" id="PTHR30055">
    <property type="entry name" value="HTH-TYPE TRANSCRIPTIONAL REGULATOR RUTR"/>
    <property type="match status" value="1"/>
</dbReference>
<dbReference type="InterPro" id="IPR009057">
    <property type="entry name" value="Homeodomain-like_sf"/>
</dbReference>
<dbReference type="Gene3D" id="1.10.10.60">
    <property type="entry name" value="Homeodomain-like"/>
    <property type="match status" value="1"/>
</dbReference>
<dbReference type="EMBL" id="CM001484">
    <property type="protein sequence ID" value="EIE97051.1"/>
    <property type="molecule type" value="Genomic_DNA"/>
</dbReference>
<dbReference type="Pfam" id="PF00440">
    <property type="entry name" value="TetR_N"/>
    <property type="match status" value="1"/>
</dbReference>
<feature type="DNA-binding region" description="H-T-H motif" evidence="4">
    <location>
        <begin position="54"/>
        <end position="73"/>
    </location>
</feature>
<reference evidence="6 7" key="1">
    <citation type="submission" date="2011-09" db="EMBL/GenBank/DDBJ databases">
        <authorList>
            <consortium name="US DOE Joint Genome Institute (JGI-PGF)"/>
            <person name="Lucas S."/>
            <person name="Han J."/>
            <person name="Lapidus A."/>
            <person name="Cheng J.-F."/>
            <person name="Goodwin L."/>
            <person name="Pitluck S."/>
            <person name="Peters L."/>
            <person name="Land M.L."/>
            <person name="Hauser L."/>
            <person name="Brambilla E."/>
            <person name="Klenk H.-P."/>
            <person name="Woyke T.J."/>
        </authorList>
    </citation>
    <scope>NUCLEOTIDE SEQUENCE [LARGE SCALE GENOMIC DNA]</scope>
    <source>
        <strain evidence="6 7">K62</strain>
    </source>
</reference>
<dbReference type="SUPFAM" id="SSF48498">
    <property type="entry name" value="Tetracyclin repressor-like, C-terminal domain"/>
    <property type="match status" value="1"/>
</dbReference>
<evidence type="ECO:0000256" key="4">
    <source>
        <dbReference type="PROSITE-ProRule" id="PRU00335"/>
    </source>
</evidence>
<dbReference type="OrthoDB" id="2570341at2"/>
<protein>
    <submittedName>
        <fullName evidence="6">Transcriptional regulator</fullName>
    </submittedName>
</protein>
<dbReference type="RefSeq" id="WP_005460748.1">
    <property type="nucleotide sequence ID" value="NZ_CM001484.1"/>
</dbReference>
<evidence type="ECO:0000313" key="6">
    <source>
        <dbReference type="EMBL" id="EIE97051.1"/>
    </source>
</evidence>
<dbReference type="GO" id="GO:0045892">
    <property type="term" value="P:negative regulation of DNA-templated transcription"/>
    <property type="evidence" value="ECO:0007669"/>
    <property type="project" value="InterPro"/>
</dbReference>
<evidence type="ECO:0000259" key="5">
    <source>
        <dbReference type="PROSITE" id="PS50977"/>
    </source>
</evidence>
<dbReference type="eggNOG" id="COG1309">
    <property type="taxonomic scope" value="Bacteria"/>
</dbReference>
<dbReference type="SUPFAM" id="SSF46689">
    <property type="entry name" value="Homeodomain-like"/>
    <property type="match status" value="1"/>
</dbReference>
<dbReference type="InterPro" id="IPR050109">
    <property type="entry name" value="HTH-type_TetR-like_transc_reg"/>
</dbReference>
<dbReference type="PRINTS" id="PR00455">
    <property type="entry name" value="HTHTETR"/>
</dbReference>
<feature type="domain" description="HTH tetR-type" evidence="5">
    <location>
        <begin position="31"/>
        <end position="91"/>
    </location>
</feature>
<dbReference type="Pfam" id="PF02909">
    <property type="entry name" value="TetR_C_1"/>
    <property type="match status" value="1"/>
</dbReference>
<dbReference type="PANTHER" id="PTHR30055:SF151">
    <property type="entry name" value="TRANSCRIPTIONAL REGULATORY PROTEIN"/>
    <property type="match status" value="1"/>
</dbReference>
<dbReference type="InterPro" id="IPR036271">
    <property type="entry name" value="Tet_transcr_reg_TetR-rel_C_sf"/>
</dbReference>
<dbReference type="InterPro" id="IPR004111">
    <property type="entry name" value="Repressor_TetR_C"/>
</dbReference>
<proteinExistence type="predicted"/>
<dbReference type="GO" id="GO:0000976">
    <property type="term" value="F:transcription cis-regulatory region binding"/>
    <property type="evidence" value="ECO:0007669"/>
    <property type="project" value="TreeGrafter"/>
</dbReference>
<reference evidence="7" key="2">
    <citation type="submission" date="2012-01" db="EMBL/GenBank/DDBJ databases">
        <title>Noncontiguous Finished sequence of chromosome of Saccharomonospora glauca K62.</title>
        <authorList>
            <consortium name="US DOE Joint Genome Institute"/>
            <person name="Lucas S."/>
            <person name="Han J."/>
            <person name="Lapidus A."/>
            <person name="Cheng J.-F."/>
            <person name="Goodwin L."/>
            <person name="Pitluck S."/>
            <person name="Peters L."/>
            <person name="Mikhailova N."/>
            <person name="Held B."/>
            <person name="Detter J.C."/>
            <person name="Han C."/>
            <person name="Tapia R."/>
            <person name="Land M."/>
            <person name="Hauser L."/>
            <person name="Kyrpides N."/>
            <person name="Ivanova N."/>
            <person name="Pagani I."/>
            <person name="Brambilla E.-M."/>
            <person name="Klenk H.-P."/>
            <person name="Woyke T."/>
        </authorList>
    </citation>
    <scope>NUCLEOTIDE SEQUENCE [LARGE SCALE GENOMIC DNA]</scope>
    <source>
        <strain evidence="7">K62</strain>
    </source>
</reference>
<keyword evidence="7" id="KW-1185">Reference proteome</keyword>
<dbReference type="Proteomes" id="UP000005087">
    <property type="component" value="Chromosome"/>
</dbReference>
<dbReference type="HOGENOM" id="CLU_069543_0_1_11"/>
<dbReference type="AlphaFoldDB" id="I1CWH7"/>
<accession>I1CWH7</accession>